<sequence length="189" mass="21390">MLHRYSLRVPLYLSLNKAPRKWSLNALISGPFAEPLVHLVPDIFSLVLLYPSVPTRRLTRVLHLGKSTARCEIKGRHSGFSHKPNDTPLWGNLSPRSLHNMFDLDPRLYGQNLPCTNHLACMTKRLGGNLRMVDRLSGFALGRRNSNKVVDPEISTHPAPFTKLCNSRQLPTVIPTPENQNRRVMEIGE</sequence>
<name>A0A5C3L376_COPMA</name>
<proteinExistence type="predicted"/>
<accession>A0A5C3L376</accession>
<keyword evidence="2" id="KW-1185">Reference proteome</keyword>
<dbReference type="EMBL" id="ML210166">
    <property type="protein sequence ID" value="TFK27220.1"/>
    <property type="molecule type" value="Genomic_DNA"/>
</dbReference>
<dbReference type="AlphaFoldDB" id="A0A5C3L376"/>
<protein>
    <submittedName>
        <fullName evidence="1">Uncharacterized protein</fullName>
    </submittedName>
</protein>
<organism evidence="1 2">
    <name type="scientific">Coprinopsis marcescibilis</name>
    <name type="common">Agaric fungus</name>
    <name type="synonym">Psathyrella marcescibilis</name>
    <dbReference type="NCBI Taxonomy" id="230819"/>
    <lineage>
        <taxon>Eukaryota</taxon>
        <taxon>Fungi</taxon>
        <taxon>Dikarya</taxon>
        <taxon>Basidiomycota</taxon>
        <taxon>Agaricomycotina</taxon>
        <taxon>Agaricomycetes</taxon>
        <taxon>Agaricomycetidae</taxon>
        <taxon>Agaricales</taxon>
        <taxon>Agaricineae</taxon>
        <taxon>Psathyrellaceae</taxon>
        <taxon>Coprinopsis</taxon>
    </lineage>
</organism>
<evidence type="ECO:0000313" key="2">
    <source>
        <dbReference type="Proteomes" id="UP000307440"/>
    </source>
</evidence>
<reference evidence="1 2" key="1">
    <citation type="journal article" date="2019" name="Nat. Ecol. Evol.">
        <title>Megaphylogeny resolves global patterns of mushroom evolution.</title>
        <authorList>
            <person name="Varga T."/>
            <person name="Krizsan K."/>
            <person name="Foldi C."/>
            <person name="Dima B."/>
            <person name="Sanchez-Garcia M."/>
            <person name="Sanchez-Ramirez S."/>
            <person name="Szollosi G.J."/>
            <person name="Szarkandi J.G."/>
            <person name="Papp V."/>
            <person name="Albert L."/>
            <person name="Andreopoulos W."/>
            <person name="Angelini C."/>
            <person name="Antonin V."/>
            <person name="Barry K.W."/>
            <person name="Bougher N.L."/>
            <person name="Buchanan P."/>
            <person name="Buyck B."/>
            <person name="Bense V."/>
            <person name="Catcheside P."/>
            <person name="Chovatia M."/>
            <person name="Cooper J."/>
            <person name="Damon W."/>
            <person name="Desjardin D."/>
            <person name="Finy P."/>
            <person name="Geml J."/>
            <person name="Haridas S."/>
            <person name="Hughes K."/>
            <person name="Justo A."/>
            <person name="Karasinski D."/>
            <person name="Kautmanova I."/>
            <person name="Kiss B."/>
            <person name="Kocsube S."/>
            <person name="Kotiranta H."/>
            <person name="LaButti K.M."/>
            <person name="Lechner B.E."/>
            <person name="Liimatainen K."/>
            <person name="Lipzen A."/>
            <person name="Lukacs Z."/>
            <person name="Mihaltcheva S."/>
            <person name="Morgado L.N."/>
            <person name="Niskanen T."/>
            <person name="Noordeloos M.E."/>
            <person name="Ohm R.A."/>
            <person name="Ortiz-Santana B."/>
            <person name="Ovrebo C."/>
            <person name="Racz N."/>
            <person name="Riley R."/>
            <person name="Savchenko A."/>
            <person name="Shiryaev A."/>
            <person name="Soop K."/>
            <person name="Spirin V."/>
            <person name="Szebenyi C."/>
            <person name="Tomsovsky M."/>
            <person name="Tulloss R.E."/>
            <person name="Uehling J."/>
            <person name="Grigoriev I.V."/>
            <person name="Vagvolgyi C."/>
            <person name="Papp T."/>
            <person name="Martin F.M."/>
            <person name="Miettinen O."/>
            <person name="Hibbett D.S."/>
            <person name="Nagy L.G."/>
        </authorList>
    </citation>
    <scope>NUCLEOTIDE SEQUENCE [LARGE SCALE GENOMIC DNA]</scope>
    <source>
        <strain evidence="1 2">CBS 121175</strain>
    </source>
</reference>
<evidence type="ECO:0000313" key="1">
    <source>
        <dbReference type="EMBL" id="TFK27220.1"/>
    </source>
</evidence>
<dbReference type="Proteomes" id="UP000307440">
    <property type="component" value="Unassembled WGS sequence"/>
</dbReference>
<gene>
    <name evidence="1" type="ORF">FA15DRAFT_666514</name>
</gene>